<comment type="similarity">
    <text evidence="2">Belongs to the PC-esterase family. TBL subfamily.</text>
</comment>
<dbReference type="InterPro" id="IPR025846">
    <property type="entry name" value="TBL_N"/>
</dbReference>
<proteinExistence type="inferred from homology"/>
<keyword evidence="7" id="KW-0333">Golgi apparatus</keyword>
<dbReference type="Proteomes" id="UP000324897">
    <property type="component" value="Chromosome 7"/>
</dbReference>
<evidence type="ECO:0000256" key="7">
    <source>
        <dbReference type="ARBA" id="ARBA00023034"/>
    </source>
</evidence>
<dbReference type="Pfam" id="PF13839">
    <property type="entry name" value="PC-Esterase"/>
    <property type="match status" value="1"/>
</dbReference>
<dbReference type="PANTHER" id="PTHR32285">
    <property type="entry name" value="PROTEIN TRICHOME BIREFRINGENCE-LIKE 9-RELATED"/>
    <property type="match status" value="1"/>
</dbReference>
<dbReference type="Pfam" id="PF14416">
    <property type="entry name" value="PMR5N"/>
    <property type="match status" value="1"/>
</dbReference>
<evidence type="ECO:0000313" key="12">
    <source>
        <dbReference type="Proteomes" id="UP000324897"/>
    </source>
</evidence>
<gene>
    <name evidence="11" type="ORF">EJB05_32959</name>
</gene>
<feature type="non-terminal residue" evidence="11">
    <location>
        <position position="1"/>
    </location>
</feature>
<comment type="caution">
    <text evidence="11">The sequence shown here is derived from an EMBL/GenBank/DDBJ whole genome shotgun (WGS) entry which is preliminary data.</text>
</comment>
<organism evidence="11 12">
    <name type="scientific">Eragrostis curvula</name>
    <name type="common">weeping love grass</name>
    <dbReference type="NCBI Taxonomy" id="38414"/>
    <lineage>
        <taxon>Eukaryota</taxon>
        <taxon>Viridiplantae</taxon>
        <taxon>Streptophyta</taxon>
        <taxon>Embryophyta</taxon>
        <taxon>Tracheophyta</taxon>
        <taxon>Spermatophyta</taxon>
        <taxon>Magnoliopsida</taxon>
        <taxon>Liliopsida</taxon>
        <taxon>Poales</taxon>
        <taxon>Poaceae</taxon>
        <taxon>PACMAD clade</taxon>
        <taxon>Chloridoideae</taxon>
        <taxon>Eragrostideae</taxon>
        <taxon>Eragrostidinae</taxon>
        <taxon>Eragrostis</taxon>
    </lineage>
</organism>
<dbReference type="AlphaFoldDB" id="A0A5J9U0C7"/>
<keyword evidence="6" id="KW-1133">Transmembrane helix</keyword>
<keyword evidence="5" id="KW-0735">Signal-anchor</keyword>
<dbReference type="OrthoDB" id="630188at2759"/>
<accession>A0A5J9U0C7</accession>
<dbReference type="GO" id="GO:1990538">
    <property type="term" value="F:xylan O-acetyltransferase activity"/>
    <property type="evidence" value="ECO:0007669"/>
    <property type="project" value="UniProtKB-ARBA"/>
</dbReference>
<protein>
    <submittedName>
        <fullName evidence="11">Uncharacterized protein</fullName>
    </submittedName>
</protein>
<dbReference type="InterPro" id="IPR029962">
    <property type="entry name" value="TBL"/>
</dbReference>
<keyword evidence="3" id="KW-0808">Transferase</keyword>
<evidence type="ECO:0000313" key="11">
    <source>
        <dbReference type="EMBL" id="TVU16955.1"/>
    </source>
</evidence>
<comment type="subcellular location">
    <subcellularLocation>
        <location evidence="1">Golgi apparatus membrane</location>
        <topology evidence="1">Single-pass type II membrane protein</topology>
    </subcellularLocation>
</comment>
<evidence type="ECO:0000259" key="9">
    <source>
        <dbReference type="Pfam" id="PF13839"/>
    </source>
</evidence>
<dbReference type="GO" id="GO:0000139">
    <property type="term" value="C:Golgi membrane"/>
    <property type="evidence" value="ECO:0007669"/>
    <property type="project" value="UniProtKB-SubCell"/>
</dbReference>
<dbReference type="EMBL" id="RWGY01000029">
    <property type="protein sequence ID" value="TVU16955.1"/>
    <property type="molecule type" value="Genomic_DNA"/>
</dbReference>
<evidence type="ECO:0000256" key="4">
    <source>
        <dbReference type="ARBA" id="ARBA00022692"/>
    </source>
</evidence>
<sequence length="515" mass="58926">MCTTRLPKSEYNVPKFNLRKKVHSHICYPALPIPHRQTTPRKPTPIIIRSSRHVAVSPLKGNSDAISVSPCFCCHPALSLHAASLALASNTDPLLAATMGSSPRWWWASPPLPWGRGGAAGKWWGLGGPAVVKTVGCLFLTFIAFRMLGSISSPSPWPEVSKGRKCDIFNGEWIPNPSGPAYTNASCRFIDGHQNCMLNGRPDMKYLHWRWKPYGCDLQPFDGVRFLDSMRNKAWGLIGDSILRNQAQSLLCLLSKVEVPVEVYHDKDFKNRRWHFQSYNFTISLVFTPFLIESEVFENENGESTSEIQLHLDKLDEIWTNQYESFDYVIISGGQWFLKTAVYWENGKVVGCHYCQNKNLIELGFEHLYHKSLQEVFRFITSKKHKPVVFFRTWSPDHFENGEWYNGGSCNRVLPYKKLEYKEGYMERIMRGIELEEYNKAIAVLGSVDVENLKLMDTYRLSYLRADGHVGAYRTPNPFAEGRKNEAKIQYDCLHWCVPGPIDAWNDLVMKMVLG</sequence>
<dbReference type="InterPro" id="IPR026057">
    <property type="entry name" value="TBL_C"/>
</dbReference>
<keyword evidence="12" id="KW-1185">Reference proteome</keyword>
<reference evidence="11 12" key="1">
    <citation type="journal article" date="2019" name="Sci. Rep.">
        <title>A high-quality genome of Eragrostis curvula grass provides insights into Poaceae evolution and supports new strategies to enhance forage quality.</title>
        <authorList>
            <person name="Carballo J."/>
            <person name="Santos B.A.C.M."/>
            <person name="Zappacosta D."/>
            <person name="Garbus I."/>
            <person name="Selva J.P."/>
            <person name="Gallo C.A."/>
            <person name="Diaz A."/>
            <person name="Albertini E."/>
            <person name="Caccamo M."/>
            <person name="Echenique V."/>
        </authorList>
    </citation>
    <scope>NUCLEOTIDE SEQUENCE [LARGE SCALE GENOMIC DNA]</scope>
    <source>
        <strain evidence="12">cv. Victoria</strain>
        <tissue evidence="11">Leaf</tissue>
    </source>
</reference>
<evidence type="ECO:0000256" key="6">
    <source>
        <dbReference type="ARBA" id="ARBA00022989"/>
    </source>
</evidence>
<keyword evidence="8" id="KW-0472">Membrane</keyword>
<name>A0A5J9U0C7_9POAL</name>
<dbReference type="Gramene" id="TVU16955">
    <property type="protein sequence ID" value="TVU16955"/>
    <property type="gene ID" value="EJB05_32959"/>
</dbReference>
<evidence type="ECO:0000259" key="10">
    <source>
        <dbReference type="Pfam" id="PF14416"/>
    </source>
</evidence>
<evidence type="ECO:0000256" key="3">
    <source>
        <dbReference type="ARBA" id="ARBA00022679"/>
    </source>
</evidence>
<evidence type="ECO:0000256" key="2">
    <source>
        <dbReference type="ARBA" id="ARBA00007727"/>
    </source>
</evidence>
<evidence type="ECO:0000256" key="8">
    <source>
        <dbReference type="ARBA" id="ARBA00023136"/>
    </source>
</evidence>
<feature type="domain" description="Trichome birefringence-like C-terminal" evidence="9">
    <location>
        <begin position="220"/>
        <end position="512"/>
    </location>
</feature>
<evidence type="ECO:0000256" key="1">
    <source>
        <dbReference type="ARBA" id="ARBA00004323"/>
    </source>
</evidence>
<evidence type="ECO:0000256" key="5">
    <source>
        <dbReference type="ARBA" id="ARBA00022968"/>
    </source>
</evidence>
<feature type="domain" description="Trichome birefringence-like N-terminal" evidence="10">
    <location>
        <begin position="165"/>
        <end position="217"/>
    </location>
</feature>
<keyword evidence="4" id="KW-0812">Transmembrane</keyword>
<dbReference type="PANTHER" id="PTHR32285:SF27">
    <property type="entry name" value="PROTEIN TRICHOME BIREFRINGENCE-LIKE 26"/>
    <property type="match status" value="1"/>
</dbReference>